<organism evidence="2 3">
    <name type="scientific">Vibrio ishigakensis</name>
    <dbReference type="NCBI Taxonomy" id="1481914"/>
    <lineage>
        <taxon>Bacteria</taxon>
        <taxon>Pseudomonadati</taxon>
        <taxon>Pseudomonadota</taxon>
        <taxon>Gammaproteobacteria</taxon>
        <taxon>Vibrionales</taxon>
        <taxon>Vibrionaceae</taxon>
        <taxon>Vibrio</taxon>
    </lineage>
</organism>
<dbReference type="EMBL" id="BBRZ01000010">
    <property type="protein sequence ID" value="GAM55103.1"/>
    <property type="molecule type" value="Genomic_DNA"/>
</dbReference>
<evidence type="ECO:0000256" key="1">
    <source>
        <dbReference type="SAM" id="MobiDB-lite"/>
    </source>
</evidence>
<protein>
    <submittedName>
        <fullName evidence="2">Uncharacterized protein</fullName>
    </submittedName>
</protein>
<accession>A0A0B8NVF5</accession>
<comment type="caution">
    <text evidence="2">The sequence shown here is derived from an EMBL/GenBank/DDBJ whole genome shotgun (WGS) entry which is preliminary data.</text>
</comment>
<evidence type="ECO:0000313" key="3">
    <source>
        <dbReference type="Proteomes" id="UP000031671"/>
    </source>
</evidence>
<keyword evidence="3" id="KW-1185">Reference proteome</keyword>
<gene>
    <name evidence="2" type="ORF">JCM19231_1919</name>
</gene>
<reference evidence="2 3" key="1">
    <citation type="submission" date="2015-01" db="EMBL/GenBank/DDBJ databases">
        <title>Vibrio sp. C1 JCM 19231 whole genome shotgun sequence.</title>
        <authorList>
            <person name="Sawabe T."/>
            <person name="Meirelles P."/>
            <person name="Feng G."/>
            <person name="Sayaka M."/>
            <person name="Hattori M."/>
            <person name="Ohkuma M."/>
        </authorList>
    </citation>
    <scope>NUCLEOTIDE SEQUENCE [LARGE SCALE GENOMIC DNA]</scope>
    <source>
        <strain evidence="3">JCM 19231</strain>
    </source>
</reference>
<dbReference type="PROSITE" id="PS51257">
    <property type="entry name" value="PROKAR_LIPOPROTEIN"/>
    <property type="match status" value="1"/>
</dbReference>
<reference evidence="2 3" key="2">
    <citation type="submission" date="2015-01" db="EMBL/GenBank/DDBJ databases">
        <authorList>
            <consortium name="NBRP consortium"/>
            <person name="Sawabe T."/>
            <person name="Meirelles P."/>
            <person name="Feng G."/>
            <person name="Sayaka M."/>
            <person name="Hattori M."/>
            <person name="Ohkuma M."/>
        </authorList>
    </citation>
    <scope>NUCLEOTIDE SEQUENCE [LARGE SCALE GENOMIC DNA]</scope>
    <source>
        <strain evidence="3">JCM 19231</strain>
    </source>
</reference>
<dbReference type="AlphaFoldDB" id="A0A0B8NVF5"/>
<proteinExistence type="predicted"/>
<evidence type="ECO:0000313" key="2">
    <source>
        <dbReference type="EMBL" id="GAM55103.1"/>
    </source>
</evidence>
<feature type="region of interest" description="Disordered" evidence="1">
    <location>
        <begin position="23"/>
        <end position="44"/>
    </location>
</feature>
<name>A0A0B8NVF5_9VIBR</name>
<sequence length="87" mass="9396">MDTKIALIALSALITAGCQTEETTENKQPVEVVENSATESSEAYIPSDRAEQKAYALGSTVAIRMSMELEQSAEIGVEIDKNYVLQA</sequence>
<dbReference type="Proteomes" id="UP000031671">
    <property type="component" value="Unassembled WGS sequence"/>
</dbReference>